<feature type="transmembrane region" description="Helical" evidence="1">
    <location>
        <begin position="380"/>
        <end position="396"/>
    </location>
</feature>
<feature type="transmembrane region" description="Helical" evidence="1">
    <location>
        <begin position="402"/>
        <end position="421"/>
    </location>
</feature>
<feature type="transmembrane region" description="Helical" evidence="1">
    <location>
        <begin position="314"/>
        <end position="338"/>
    </location>
</feature>
<gene>
    <name evidence="2" type="ORF">ACFFTL_30065</name>
</gene>
<dbReference type="EMBL" id="JBHMCG010000134">
    <property type="protein sequence ID" value="MFB9576411.1"/>
    <property type="molecule type" value="Genomic_DNA"/>
</dbReference>
<name>A0ABV5RGI6_9ACTN</name>
<keyword evidence="1" id="KW-1133">Transmembrane helix</keyword>
<protein>
    <recommendedName>
        <fullName evidence="4">Integral membrane protein</fullName>
    </recommendedName>
</protein>
<keyword evidence="3" id="KW-1185">Reference proteome</keyword>
<feature type="transmembrane region" description="Helical" evidence="1">
    <location>
        <begin position="45"/>
        <end position="67"/>
    </location>
</feature>
<proteinExistence type="predicted"/>
<evidence type="ECO:0000313" key="2">
    <source>
        <dbReference type="EMBL" id="MFB9576411.1"/>
    </source>
</evidence>
<keyword evidence="1" id="KW-0812">Transmembrane</keyword>
<evidence type="ECO:0000256" key="1">
    <source>
        <dbReference type="SAM" id="Phobius"/>
    </source>
</evidence>
<feature type="transmembrane region" description="Helical" evidence="1">
    <location>
        <begin position="245"/>
        <end position="263"/>
    </location>
</feature>
<evidence type="ECO:0008006" key="4">
    <source>
        <dbReference type="Google" id="ProtNLM"/>
    </source>
</evidence>
<feature type="transmembrane region" description="Helical" evidence="1">
    <location>
        <begin position="270"/>
        <end position="294"/>
    </location>
</feature>
<sequence length="435" mass="45861">MAAADHDESQHPSADADLDALRARVTQLEARTPVRSRPRIRIRSFFAVLLILVAAVLTPLSAVAAWAKNDVGDTDRYVAMMKPLASDPDVQAALANRVTGAVMTHLDVRALLDEVAPADRPVLDKALGRLSAPLTAGLTNFVHGTVEKFVASDAFEKLWVGLNRNAHAAAVKALTGSGGGAVKLKDDTVVIDLAPVIDHVKQLLVDHGLTIAAKIPEIHTDFTVLTSDAVGKAQKGFRLLQLAGFWLPVVTLVLAAGAVLLAVRRRRALVTAALAIAVGGAVLGLALWVFRAFYLDSLPASVSQPAAAAVFDALVIYLRAVVRLVVTLGVVVALAAWLSGEGRAATRVKAMWNGGIGAVRDAAGFTGGPAGARVHRAKPWLNWTVVVVAAVVLLVWDRPTGLVTVWIALAALFALAVVEFLDDDSTPHMLPEPHA</sequence>
<dbReference type="RefSeq" id="WP_345510869.1">
    <property type="nucleotide sequence ID" value="NZ_BAAAXD010000009.1"/>
</dbReference>
<reference evidence="2 3" key="1">
    <citation type="submission" date="2024-09" db="EMBL/GenBank/DDBJ databases">
        <authorList>
            <person name="Sun Q."/>
            <person name="Mori K."/>
        </authorList>
    </citation>
    <scope>NUCLEOTIDE SEQUENCE [LARGE SCALE GENOMIC DNA]</scope>
    <source>
        <strain evidence="2 3">JCM 3331</strain>
    </source>
</reference>
<organism evidence="2 3">
    <name type="scientific">Streptomyces yanii</name>
    <dbReference type="NCBI Taxonomy" id="78510"/>
    <lineage>
        <taxon>Bacteria</taxon>
        <taxon>Bacillati</taxon>
        <taxon>Actinomycetota</taxon>
        <taxon>Actinomycetes</taxon>
        <taxon>Kitasatosporales</taxon>
        <taxon>Streptomycetaceae</taxon>
        <taxon>Streptomyces</taxon>
    </lineage>
</organism>
<evidence type="ECO:0000313" key="3">
    <source>
        <dbReference type="Proteomes" id="UP001589710"/>
    </source>
</evidence>
<comment type="caution">
    <text evidence="2">The sequence shown here is derived from an EMBL/GenBank/DDBJ whole genome shotgun (WGS) entry which is preliminary data.</text>
</comment>
<accession>A0ABV5RGI6</accession>
<dbReference type="Proteomes" id="UP001589710">
    <property type="component" value="Unassembled WGS sequence"/>
</dbReference>
<keyword evidence="1" id="KW-0472">Membrane</keyword>